<dbReference type="PANTHER" id="PTHR23129:SF3">
    <property type="entry name" value="FAT STORAGE-INDUCING TRANSMEMBRANE PROTEIN 1"/>
    <property type="match status" value="1"/>
</dbReference>
<evidence type="ECO:0000313" key="8">
    <source>
        <dbReference type="Proteomes" id="UP001619887"/>
    </source>
</evidence>
<keyword evidence="4 6" id="KW-1133">Transmembrane helix</keyword>
<comment type="caution">
    <text evidence="7">The sequence shown here is derived from an EMBL/GenBank/DDBJ whole genome shotgun (WGS) entry which is preliminary data.</text>
</comment>
<keyword evidence="5 6" id="KW-0472">Membrane</keyword>
<keyword evidence="3" id="KW-0256">Endoplasmic reticulum</keyword>
<keyword evidence="2 6" id="KW-0812">Transmembrane</keyword>
<evidence type="ECO:0000256" key="3">
    <source>
        <dbReference type="ARBA" id="ARBA00022824"/>
    </source>
</evidence>
<evidence type="ECO:0000256" key="4">
    <source>
        <dbReference type="ARBA" id="ARBA00022989"/>
    </source>
</evidence>
<protein>
    <submittedName>
        <fullName evidence="7">Uncharacterized protein</fullName>
    </submittedName>
</protein>
<evidence type="ECO:0000256" key="1">
    <source>
        <dbReference type="ARBA" id="ARBA00004477"/>
    </source>
</evidence>
<dbReference type="InterPro" id="IPR019388">
    <property type="entry name" value="FIT"/>
</dbReference>
<dbReference type="PANTHER" id="PTHR23129">
    <property type="entry name" value="ACYL-COENZYME A DIPHOSPHATASE FITM2"/>
    <property type="match status" value="1"/>
</dbReference>
<evidence type="ECO:0000313" key="7">
    <source>
        <dbReference type="EMBL" id="KAL3040905.1"/>
    </source>
</evidence>
<sequence length="160" mass="17562">MDLKTENSSNGFSTQINLEKLQKMAAELILLGKFLVTLLNAALVFVTNVLARMLGSKLVRGHFHLMLSALLLFGPVLSLWVPKYSIFANSNNYLYRKFLKSTWGWTCIFSSSFILLLSISARHPLLPPPAPPLPDRCGGAALVCLSASPHPAGGRIRNLL</sequence>
<comment type="subcellular location">
    <subcellularLocation>
        <location evidence="1">Endoplasmic reticulum membrane</location>
        <topology evidence="1">Multi-pass membrane protein</topology>
    </subcellularLocation>
</comment>
<dbReference type="GO" id="GO:0005789">
    <property type="term" value="C:endoplasmic reticulum membrane"/>
    <property type="evidence" value="ECO:0007669"/>
    <property type="project" value="UniProtKB-SubCell"/>
</dbReference>
<accession>A0ABD2FH78</accession>
<dbReference type="Proteomes" id="UP001619887">
    <property type="component" value="Unassembled WGS sequence"/>
</dbReference>
<dbReference type="AlphaFoldDB" id="A0ABD2FH78"/>
<feature type="transmembrane region" description="Helical" evidence="6">
    <location>
        <begin position="28"/>
        <end position="51"/>
    </location>
</feature>
<keyword evidence="8" id="KW-1185">Reference proteome</keyword>
<reference evidence="7 8" key="2">
    <citation type="journal article" date="2024" name="G3 (Bethesda)">
        <title>The genome of the cryopelagic Antarctic bald notothen, Trematomus borchgrevinki.</title>
        <authorList>
            <person name="Rayamajhi N."/>
            <person name="Rivera-Colon A.G."/>
            <person name="Minhas B.F."/>
            <person name="Cheng C.C."/>
            <person name="Catchen J.M."/>
        </authorList>
    </citation>
    <scope>NUCLEOTIDE SEQUENCE [LARGE SCALE GENOMIC DNA]</scope>
    <source>
        <strain evidence="7">AGRC-2024</strain>
    </source>
</reference>
<feature type="transmembrane region" description="Helical" evidence="6">
    <location>
        <begin position="102"/>
        <end position="119"/>
    </location>
</feature>
<reference evidence="7 8" key="1">
    <citation type="journal article" date="2022" name="G3 (Bethesda)">
        <title>Evaluating Illumina-, Nanopore-, and PacBio-based genome assembly strategies with the bald notothen, Trematomus borchgrevinki.</title>
        <authorList>
            <person name="Rayamajhi N."/>
            <person name="Cheng C.C."/>
            <person name="Catchen J.M."/>
        </authorList>
    </citation>
    <scope>NUCLEOTIDE SEQUENCE [LARGE SCALE GENOMIC DNA]</scope>
    <source>
        <strain evidence="7">AGRC-2024</strain>
    </source>
</reference>
<feature type="transmembrane region" description="Helical" evidence="6">
    <location>
        <begin position="63"/>
        <end position="82"/>
    </location>
</feature>
<name>A0ABD2FH78_PAGBO</name>
<organism evidence="7 8">
    <name type="scientific">Pagothenia borchgrevinki</name>
    <name type="common">Bald rockcod</name>
    <name type="synonym">Trematomus borchgrevinki</name>
    <dbReference type="NCBI Taxonomy" id="8213"/>
    <lineage>
        <taxon>Eukaryota</taxon>
        <taxon>Metazoa</taxon>
        <taxon>Chordata</taxon>
        <taxon>Craniata</taxon>
        <taxon>Vertebrata</taxon>
        <taxon>Euteleostomi</taxon>
        <taxon>Actinopterygii</taxon>
        <taxon>Neopterygii</taxon>
        <taxon>Teleostei</taxon>
        <taxon>Neoteleostei</taxon>
        <taxon>Acanthomorphata</taxon>
        <taxon>Eupercaria</taxon>
        <taxon>Perciformes</taxon>
        <taxon>Notothenioidei</taxon>
        <taxon>Nototheniidae</taxon>
        <taxon>Pagothenia</taxon>
    </lineage>
</organism>
<gene>
    <name evidence="7" type="ORF">OYC64_011815</name>
</gene>
<proteinExistence type="predicted"/>
<evidence type="ECO:0000256" key="2">
    <source>
        <dbReference type="ARBA" id="ARBA00022692"/>
    </source>
</evidence>
<evidence type="ECO:0000256" key="6">
    <source>
        <dbReference type="SAM" id="Phobius"/>
    </source>
</evidence>
<evidence type="ECO:0000256" key="5">
    <source>
        <dbReference type="ARBA" id="ARBA00023136"/>
    </source>
</evidence>
<dbReference type="EMBL" id="JBIYXZ010002090">
    <property type="protein sequence ID" value="KAL3040905.1"/>
    <property type="molecule type" value="Genomic_DNA"/>
</dbReference>